<dbReference type="Proteomes" id="UP001143391">
    <property type="component" value="Unassembled WGS sequence"/>
</dbReference>
<sequence length="302" mass="33118">MKNLNKIIAAIIFSNIVGLSSVANATESGRMIYPFGVNTVLNGIMPRPGSTQFYSYTQYYSADEFAGPDGNNVIPDFEVDVFVEAPRIMHTWEKPLGPFTVSSGAILPIVYTSSTIFGMSESDTDIGDIIVQPFNLGYVSESKTVFSYLAFDFSLPTGSYSQNSVANTGVNYASFMPSYNLTWFFKPGWELSASLVGQFNQKNDDTNYESGDVAMLDYAIGYSVTPKVQVGLQGFVLNQFSDDKLNGNTVGDGNRAKVNGIGPQIRYDFSPASGIAFKYQKEFGAENTSEGDKFWIQFSMPI</sequence>
<keyword evidence="1" id="KW-0732">Signal</keyword>
<dbReference type="InterPro" id="IPR025737">
    <property type="entry name" value="FApF"/>
</dbReference>
<comment type="caution">
    <text evidence="2">The sequence shown here is derived from an EMBL/GenBank/DDBJ whole genome shotgun (WGS) entry which is preliminary data.</text>
</comment>
<keyword evidence="3" id="KW-1185">Reference proteome</keyword>
<feature type="chain" id="PRO_5046272049" evidence="1">
    <location>
        <begin position="26"/>
        <end position="302"/>
    </location>
</feature>
<protein>
    <submittedName>
        <fullName evidence="2">Transporter</fullName>
    </submittedName>
</protein>
<dbReference type="Pfam" id="PF13557">
    <property type="entry name" value="Phenol_MetA_deg"/>
    <property type="match status" value="1"/>
</dbReference>
<dbReference type="RefSeq" id="WP_275710023.1">
    <property type="nucleotide sequence ID" value="NZ_JANCMW010000018.1"/>
</dbReference>
<proteinExistence type="predicted"/>
<reference evidence="2" key="1">
    <citation type="submission" date="2022-07" db="EMBL/GenBank/DDBJ databases">
        <title>Marinobacter iranensis a new bacterium isolate from a hipersaline lake in Iran.</title>
        <authorList>
            <person name="Mohammad A.M.A."/>
            <person name="Cristina S.-P."/>
            <person name="Antonio V."/>
        </authorList>
    </citation>
    <scope>NUCLEOTIDE SEQUENCE</scope>
    <source>
        <strain evidence="2">71-i</strain>
    </source>
</reference>
<accession>A0ABT5YFZ3</accession>
<gene>
    <name evidence="2" type="ORF">NLU14_20300</name>
</gene>
<evidence type="ECO:0000313" key="2">
    <source>
        <dbReference type="EMBL" id="MDF0752573.1"/>
    </source>
</evidence>
<feature type="signal peptide" evidence="1">
    <location>
        <begin position="1"/>
        <end position="25"/>
    </location>
</feature>
<name>A0ABT5YFZ3_9GAMM</name>
<organism evidence="2 3">
    <name type="scientific">Marinobacter iranensis</name>
    <dbReference type="NCBI Taxonomy" id="2962607"/>
    <lineage>
        <taxon>Bacteria</taxon>
        <taxon>Pseudomonadati</taxon>
        <taxon>Pseudomonadota</taxon>
        <taxon>Gammaproteobacteria</taxon>
        <taxon>Pseudomonadales</taxon>
        <taxon>Marinobacteraceae</taxon>
        <taxon>Marinobacter</taxon>
    </lineage>
</organism>
<evidence type="ECO:0000256" key="1">
    <source>
        <dbReference type="SAM" id="SignalP"/>
    </source>
</evidence>
<evidence type="ECO:0000313" key="3">
    <source>
        <dbReference type="Proteomes" id="UP001143391"/>
    </source>
</evidence>
<dbReference type="EMBL" id="JANCMW010000018">
    <property type="protein sequence ID" value="MDF0752573.1"/>
    <property type="molecule type" value="Genomic_DNA"/>
</dbReference>